<proteinExistence type="inferred from homology"/>
<evidence type="ECO:0000256" key="6">
    <source>
        <dbReference type="RuleBase" id="RU363053"/>
    </source>
</evidence>
<keyword evidence="3" id="KW-0812">Transmembrane</keyword>
<gene>
    <name evidence="8" type="ORF">APUU_10629A</name>
</gene>
<evidence type="ECO:0000256" key="5">
    <source>
        <dbReference type="ARBA" id="ARBA00023136"/>
    </source>
</evidence>
<feature type="region of interest" description="Disordered" evidence="7">
    <location>
        <begin position="70"/>
        <end position="99"/>
    </location>
</feature>
<evidence type="ECO:0000313" key="8">
    <source>
        <dbReference type="EMBL" id="BCS17801.1"/>
    </source>
</evidence>
<feature type="compositionally biased region" description="Basic and acidic residues" evidence="7">
    <location>
        <begin position="74"/>
        <end position="98"/>
    </location>
</feature>
<evidence type="ECO:0000313" key="9">
    <source>
        <dbReference type="Proteomes" id="UP000654913"/>
    </source>
</evidence>
<comment type="similarity">
    <text evidence="2 6">Belongs to the peroxisomal membrane protein PXMP2/4 family.</text>
</comment>
<dbReference type="Proteomes" id="UP000654913">
    <property type="component" value="Chromosome 1"/>
</dbReference>
<dbReference type="KEGG" id="apuu:APUU_10629A"/>
<dbReference type="AlphaFoldDB" id="A0A7R8AGA8"/>
<evidence type="ECO:0000256" key="3">
    <source>
        <dbReference type="ARBA" id="ARBA00022692"/>
    </source>
</evidence>
<dbReference type="InterPro" id="IPR007248">
    <property type="entry name" value="Mpv17_PMP22"/>
</dbReference>
<dbReference type="EMBL" id="AP024443">
    <property type="protein sequence ID" value="BCS17801.1"/>
    <property type="molecule type" value="Genomic_DNA"/>
</dbReference>
<dbReference type="RefSeq" id="XP_041549995.1">
    <property type="nucleotide sequence ID" value="XM_041702918.1"/>
</dbReference>
<organism evidence="8 9">
    <name type="scientific">Aspergillus puulaauensis</name>
    <dbReference type="NCBI Taxonomy" id="1220207"/>
    <lineage>
        <taxon>Eukaryota</taxon>
        <taxon>Fungi</taxon>
        <taxon>Dikarya</taxon>
        <taxon>Ascomycota</taxon>
        <taxon>Pezizomycotina</taxon>
        <taxon>Eurotiomycetes</taxon>
        <taxon>Eurotiomycetidae</taxon>
        <taxon>Eurotiales</taxon>
        <taxon>Aspergillaceae</taxon>
        <taxon>Aspergillus</taxon>
    </lineage>
</organism>
<protein>
    <submittedName>
        <fullName evidence="8">Uncharacterized protein</fullName>
    </submittedName>
</protein>
<comment type="subcellular location">
    <subcellularLocation>
        <location evidence="1">Membrane</location>
        <topology evidence="1">Multi-pass membrane protein</topology>
    </subcellularLocation>
</comment>
<dbReference type="GeneID" id="64967806"/>
<sequence>MALPPIAKATLQAALISAGSNVLAQGITSYRDETSFELDSQALFQFTTSALILSPLTFLWLETLESRFPGFEQNEPKAGKEKDKANEKEKVNEKEKQKPKLNVKNTVAKIVVDQVVGGAWNTVAFIATMGFLRGYDYEVIKDEIANVGHPLFKLSVS</sequence>
<evidence type="ECO:0000256" key="1">
    <source>
        <dbReference type="ARBA" id="ARBA00004141"/>
    </source>
</evidence>
<keyword evidence="4" id="KW-1133">Transmembrane helix</keyword>
<dbReference type="PANTHER" id="PTHR11266:SF80">
    <property type="entry name" value="PEROXISOMAL MEMBRANE PROTEIN 2"/>
    <property type="match status" value="1"/>
</dbReference>
<reference evidence="8" key="1">
    <citation type="submission" date="2021-01" db="EMBL/GenBank/DDBJ databases">
        <authorList>
            <consortium name="Aspergillus puulaauensis MK2 genome sequencing consortium"/>
            <person name="Kazuki M."/>
            <person name="Futagami T."/>
        </authorList>
    </citation>
    <scope>NUCLEOTIDE SEQUENCE</scope>
    <source>
        <strain evidence="8">MK2</strain>
    </source>
</reference>
<keyword evidence="9" id="KW-1185">Reference proteome</keyword>
<evidence type="ECO:0000256" key="4">
    <source>
        <dbReference type="ARBA" id="ARBA00022989"/>
    </source>
</evidence>
<dbReference type="GO" id="GO:0005778">
    <property type="term" value="C:peroxisomal membrane"/>
    <property type="evidence" value="ECO:0007669"/>
    <property type="project" value="TreeGrafter"/>
</dbReference>
<evidence type="ECO:0000256" key="2">
    <source>
        <dbReference type="ARBA" id="ARBA00006824"/>
    </source>
</evidence>
<reference evidence="8" key="2">
    <citation type="submission" date="2021-02" db="EMBL/GenBank/DDBJ databases">
        <title>Aspergillus puulaauensis MK2 genome sequence.</title>
        <authorList>
            <person name="Futagami T."/>
            <person name="Mori K."/>
            <person name="Kadooka C."/>
            <person name="Tanaka T."/>
        </authorList>
    </citation>
    <scope>NUCLEOTIDE SEQUENCE</scope>
    <source>
        <strain evidence="8">MK2</strain>
    </source>
</reference>
<accession>A0A7R8AGA8</accession>
<evidence type="ECO:0000256" key="7">
    <source>
        <dbReference type="SAM" id="MobiDB-lite"/>
    </source>
</evidence>
<keyword evidence="5" id="KW-0472">Membrane</keyword>
<dbReference type="OrthoDB" id="10267969at2759"/>
<name>A0A7R8AGA8_9EURO</name>
<dbReference type="PANTHER" id="PTHR11266">
    <property type="entry name" value="PEROXISOMAL MEMBRANE PROTEIN 2, PXMP2 MPV17"/>
    <property type="match status" value="1"/>
</dbReference>